<feature type="region of interest" description="Disordered" evidence="1">
    <location>
        <begin position="1"/>
        <end position="51"/>
    </location>
</feature>
<accession>A0AAD4LT98</accession>
<name>A0AAD4LT98_9AGAM</name>
<dbReference type="AlphaFoldDB" id="A0AAD4LT98"/>
<evidence type="ECO:0000256" key="1">
    <source>
        <dbReference type="SAM" id="MobiDB-lite"/>
    </source>
</evidence>
<protein>
    <submittedName>
        <fullName evidence="2">Uncharacterized protein</fullName>
    </submittedName>
</protein>
<gene>
    <name evidence="2" type="ORF">EDB92DRAFT_1939317</name>
</gene>
<evidence type="ECO:0000313" key="3">
    <source>
        <dbReference type="Proteomes" id="UP001201163"/>
    </source>
</evidence>
<comment type="caution">
    <text evidence="2">The sequence shown here is derived from an EMBL/GenBank/DDBJ whole genome shotgun (WGS) entry which is preliminary data.</text>
</comment>
<feature type="compositionally biased region" description="Low complexity" evidence="1">
    <location>
        <begin position="135"/>
        <end position="148"/>
    </location>
</feature>
<evidence type="ECO:0000313" key="2">
    <source>
        <dbReference type="EMBL" id="KAH9001530.1"/>
    </source>
</evidence>
<organism evidence="2 3">
    <name type="scientific">Lactarius akahatsu</name>
    <dbReference type="NCBI Taxonomy" id="416441"/>
    <lineage>
        <taxon>Eukaryota</taxon>
        <taxon>Fungi</taxon>
        <taxon>Dikarya</taxon>
        <taxon>Basidiomycota</taxon>
        <taxon>Agaricomycotina</taxon>
        <taxon>Agaricomycetes</taxon>
        <taxon>Russulales</taxon>
        <taxon>Russulaceae</taxon>
        <taxon>Lactarius</taxon>
    </lineage>
</organism>
<feature type="compositionally biased region" description="Polar residues" evidence="1">
    <location>
        <begin position="1"/>
        <end position="13"/>
    </location>
</feature>
<reference evidence="2" key="1">
    <citation type="submission" date="2022-01" db="EMBL/GenBank/DDBJ databases">
        <title>Comparative genomics reveals a dynamic genome evolution in the ectomycorrhizal milk-cap (Lactarius) mushrooms.</title>
        <authorList>
            <consortium name="DOE Joint Genome Institute"/>
            <person name="Lebreton A."/>
            <person name="Tang N."/>
            <person name="Kuo A."/>
            <person name="LaButti K."/>
            <person name="Drula E."/>
            <person name="Barry K."/>
            <person name="Clum A."/>
            <person name="Lipzen A."/>
            <person name="Mousain D."/>
            <person name="Ng V."/>
            <person name="Wang R."/>
            <person name="Wang X."/>
            <person name="Dai Y."/>
            <person name="Henrissat B."/>
            <person name="Grigoriev I.V."/>
            <person name="Guerin-Laguette A."/>
            <person name="Yu F."/>
            <person name="Martin F.M."/>
        </authorList>
    </citation>
    <scope>NUCLEOTIDE SEQUENCE</scope>
    <source>
        <strain evidence="2">QP</strain>
    </source>
</reference>
<dbReference type="Proteomes" id="UP001201163">
    <property type="component" value="Unassembled WGS sequence"/>
</dbReference>
<feature type="compositionally biased region" description="Polar residues" evidence="1">
    <location>
        <begin position="149"/>
        <end position="174"/>
    </location>
</feature>
<sequence>MTKKSTCPRNQARQYAKLPDDISSPNSYLDTSSSNLNDPSPSTSSCSLIFPPPKTHTIPGSYSESSIPFASLISHAKEQLNAPAILSTSTSSSSPLSSSSAQPLDPSASVTVVPLEYSNDDLPPAIPPILLADFDPDTTSHPTQTTSHSIQMTSHSTTSATIHPTPSMSQNVTMGPSAMPTPHSHQAPFYSDEGRDPLEDFLTEYKELATRYRLTVCQKVETILHYVSLELRDLWKCLDGYSMHNWAVFQHSLEEIYTKSSADNKYSTHKLLEFTKRTFGLHMSDEEDVRQYY</sequence>
<feature type="region of interest" description="Disordered" evidence="1">
    <location>
        <begin position="86"/>
        <end position="107"/>
    </location>
</feature>
<feature type="compositionally biased region" description="Polar residues" evidence="1">
    <location>
        <begin position="23"/>
        <end position="47"/>
    </location>
</feature>
<proteinExistence type="predicted"/>
<feature type="region of interest" description="Disordered" evidence="1">
    <location>
        <begin position="135"/>
        <end position="193"/>
    </location>
</feature>
<dbReference type="EMBL" id="JAKELL010000001">
    <property type="protein sequence ID" value="KAH9001530.1"/>
    <property type="molecule type" value="Genomic_DNA"/>
</dbReference>
<keyword evidence="3" id="KW-1185">Reference proteome</keyword>